<dbReference type="Proteomes" id="UP000198346">
    <property type="component" value="Unassembled WGS sequence"/>
</dbReference>
<evidence type="ECO:0000256" key="1">
    <source>
        <dbReference type="SAM" id="Phobius"/>
    </source>
</evidence>
<proteinExistence type="predicted"/>
<name>A0A239PUW8_9PROT</name>
<dbReference type="AlphaFoldDB" id="A0A239PUW8"/>
<sequence length="162" mass="17145">MARRISETAEQRLAARAKACVAAFGADPARWPAEDQSLYVRFENDPAFAAALRSAARLDDALDSYAAPEISEAAKARLLARAPTGSTPSLRERASAERLIKVLRRRLIPASALAATCAIGFAVGALDAQRAGAADEEALVYAEAAIDAAFQEEDALWATGDQ</sequence>
<dbReference type="RefSeq" id="WP_089412293.1">
    <property type="nucleotide sequence ID" value="NZ_FZQA01000003.1"/>
</dbReference>
<protein>
    <submittedName>
        <fullName evidence="2">Uncharacterized protein</fullName>
    </submittedName>
</protein>
<dbReference type="EMBL" id="FZQA01000003">
    <property type="protein sequence ID" value="SNT73477.1"/>
    <property type="molecule type" value="Genomic_DNA"/>
</dbReference>
<organism evidence="2 3">
    <name type="scientific">Amphiplicatus metriothermophilus</name>
    <dbReference type="NCBI Taxonomy" id="1519374"/>
    <lineage>
        <taxon>Bacteria</taxon>
        <taxon>Pseudomonadati</taxon>
        <taxon>Pseudomonadota</taxon>
        <taxon>Alphaproteobacteria</taxon>
        <taxon>Parvularculales</taxon>
        <taxon>Parvularculaceae</taxon>
        <taxon>Amphiplicatus</taxon>
    </lineage>
</organism>
<evidence type="ECO:0000313" key="3">
    <source>
        <dbReference type="Proteomes" id="UP000198346"/>
    </source>
</evidence>
<reference evidence="2 3" key="1">
    <citation type="submission" date="2017-07" db="EMBL/GenBank/DDBJ databases">
        <authorList>
            <person name="Sun Z.S."/>
            <person name="Albrecht U."/>
            <person name="Echele G."/>
            <person name="Lee C.C."/>
        </authorList>
    </citation>
    <scope>NUCLEOTIDE SEQUENCE [LARGE SCALE GENOMIC DNA]</scope>
    <source>
        <strain evidence="2 3">CGMCC 1.12710</strain>
    </source>
</reference>
<accession>A0A239PUW8</accession>
<keyword evidence="3" id="KW-1185">Reference proteome</keyword>
<keyword evidence="1" id="KW-0812">Transmembrane</keyword>
<gene>
    <name evidence="2" type="ORF">SAMN06297382_1833</name>
</gene>
<feature type="transmembrane region" description="Helical" evidence="1">
    <location>
        <begin position="107"/>
        <end position="126"/>
    </location>
</feature>
<keyword evidence="1" id="KW-1133">Transmembrane helix</keyword>
<evidence type="ECO:0000313" key="2">
    <source>
        <dbReference type="EMBL" id="SNT73477.1"/>
    </source>
</evidence>
<keyword evidence="1" id="KW-0472">Membrane</keyword>